<proteinExistence type="predicted"/>
<evidence type="ECO:0000313" key="1">
    <source>
        <dbReference type="EMBL" id="ATC35413.1"/>
    </source>
</evidence>
<dbReference type="Proteomes" id="UP000190057">
    <property type="component" value="Chromosome"/>
</dbReference>
<dbReference type="RefSeq" id="WP_009086048.1">
    <property type="nucleotide sequence ID" value="NZ_ANIW01000063.1"/>
</dbReference>
<dbReference type="PANTHER" id="PTHR37816:SF2">
    <property type="entry name" value="DNA TOPOLOGY MODULATION PROTEIN FLAR-RELATED PROTEIN"/>
    <property type="match status" value="1"/>
</dbReference>
<evidence type="ECO:0000313" key="2">
    <source>
        <dbReference type="Proteomes" id="UP000190057"/>
    </source>
</evidence>
<dbReference type="InterPro" id="IPR027417">
    <property type="entry name" value="P-loop_NTPase"/>
</dbReference>
<protein>
    <recommendedName>
        <fullName evidence="3">Shikimate kinase</fullName>
    </recommendedName>
</protein>
<sequence length="95" mass="10609">MIIHILGASGSGVTTLGNYISKKLGWKYLDSDDFFWEKTDVPYTVKRDPKSRDAEILKLLKSGESIIFGGSCISWSPEIHSCFDKIVFFICATGK</sequence>
<evidence type="ECO:0008006" key="3">
    <source>
        <dbReference type="Google" id="ProtNLM"/>
    </source>
</evidence>
<dbReference type="Pfam" id="PF01202">
    <property type="entry name" value="SKI"/>
    <property type="match status" value="1"/>
</dbReference>
<keyword evidence="2" id="KW-1185">Reference proteome</keyword>
<dbReference type="Gene3D" id="3.40.50.300">
    <property type="entry name" value="P-loop containing nucleotide triphosphate hydrolases"/>
    <property type="match status" value="1"/>
</dbReference>
<gene>
    <name evidence="1" type="ORF">BAZ09_003955</name>
</gene>
<organism evidence="1 2">
    <name type="scientific">Elizabethkingia anophelis R26</name>
    <dbReference type="NCBI Taxonomy" id="1246994"/>
    <lineage>
        <taxon>Bacteria</taxon>
        <taxon>Pseudomonadati</taxon>
        <taxon>Bacteroidota</taxon>
        <taxon>Flavobacteriia</taxon>
        <taxon>Flavobacteriales</taxon>
        <taxon>Weeksellaceae</taxon>
        <taxon>Elizabethkingia</taxon>
    </lineage>
</organism>
<dbReference type="EMBL" id="CP023401">
    <property type="protein sequence ID" value="ATC35413.1"/>
    <property type="molecule type" value="Genomic_DNA"/>
</dbReference>
<accession>A0ABM6MQQ6</accession>
<dbReference type="InterPro" id="IPR052922">
    <property type="entry name" value="Cytidylate_Kinase-2"/>
</dbReference>
<dbReference type="SUPFAM" id="SSF52540">
    <property type="entry name" value="P-loop containing nucleoside triphosphate hydrolases"/>
    <property type="match status" value="1"/>
</dbReference>
<dbReference type="GeneID" id="75083227"/>
<reference evidence="1 2" key="1">
    <citation type="submission" date="2017-09" db="EMBL/GenBank/DDBJ databases">
        <title>Complete circularized genomes of four mosquito-derived Elizabethkingia anophelis isolates.</title>
        <authorList>
            <person name="Nicholson A.C."/>
            <person name="Xu J."/>
        </authorList>
    </citation>
    <scope>NUCLEOTIDE SEQUENCE [LARGE SCALE GENOMIC DNA]</scope>
    <source>
        <strain evidence="1 2">R26</strain>
    </source>
</reference>
<dbReference type="InterPro" id="IPR031322">
    <property type="entry name" value="Shikimate/glucono_kinase"/>
</dbReference>
<dbReference type="PANTHER" id="PTHR37816">
    <property type="entry name" value="YALI0E33011P"/>
    <property type="match status" value="1"/>
</dbReference>
<name>A0ABM6MQQ6_9FLAO</name>